<dbReference type="EMBL" id="CAXKWB010044390">
    <property type="protein sequence ID" value="CAL4160584.1"/>
    <property type="molecule type" value="Genomic_DNA"/>
</dbReference>
<dbReference type="GO" id="GO:0005634">
    <property type="term" value="C:nucleus"/>
    <property type="evidence" value="ECO:0007669"/>
    <property type="project" value="TreeGrafter"/>
</dbReference>
<dbReference type="GO" id="GO:0005085">
    <property type="term" value="F:guanyl-nucleotide exchange factor activity"/>
    <property type="evidence" value="ECO:0007669"/>
    <property type="project" value="InterPro"/>
</dbReference>
<dbReference type="InterPro" id="IPR000219">
    <property type="entry name" value="DH_dom"/>
</dbReference>
<dbReference type="PANTHER" id="PTHR46848">
    <property type="entry name" value="REGULATOR OF G-PROTEIN SIGNALING 3"/>
    <property type="match status" value="1"/>
</dbReference>
<accession>A0AAV2S6L9</accession>
<evidence type="ECO:0000259" key="2">
    <source>
        <dbReference type="PROSITE" id="PS50010"/>
    </source>
</evidence>
<dbReference type="Pfam" id="PF00621">
    <property type="entry name" value="RhoGEF"/>
    <property type="match status" value="1"/>
</dbReference>
<dbReference type="PANTHER" id="PTHR46848:SF1">
    <property type="entry name" value="REGULATOR OF G-PROTEIN SIGNALING 3"/>
    <property type="match status" value="1"/>
</dbReference>
<feature type="non-terminal residue" evidence="3">
    <location>
        <position position="1"/>
    </location>
</feature>
<feature type="domain" description="DH" evidence="2">
    <location>
        <begin position="1"/>
        <end position="161"/>
    </location>
</feature>
<reference evidence="3 4" key="1">
    <citation type="submission" date="2024-05" db="EMBL/GenBank/DDBJ databases">
        <authorList>
            <person name="Wallberg A."/>
        </authorList>
    </citation>
    <scope>NUCLEOTIDE SEQUENCE [LARGE SCALE GENOMIC DNA]</scope>
</reference>
<organism evidence="3 4">
    <name type="scientific">Meganyctiphanes norvegica</name>
    <name type="common">Northern krill</name>
    <name type="synonym">Thysanopoda norvegica</name>
    <dbReference type="NCBI Taxonomy" id="48144"/>
    <lineage>
        <taxon>Eukaryota</taxon>
        <taxon>Metazoa</taxon>
        <taxon>Ecdysozoa</taxon>
        <taxon>Arthropoda</taxon>
        <taxon>Crustacea</taxon>
        <taxon>Multicrustacea</taxon>
        <taxon>Malacostraca</taxon>
        <taxon>Eumalacostraca</taxon>
        <taxon>Eucarida</taxon>
        <taxon>Euphausiacea</taxon>
        <taxon>Euphausiidae</taxon>
        <taxon>Meganyctiphanes</taxon>
    </lineage>
</organism>
<name>A0AAV2S6L9_MEGNR</name>
<feature type="compositionally biased region" description="Pro residues" evidence="1">
    <location>
        <begin position="167"/>
        <end position="191"/>
    </location>
</feature>
<evidence type="ECO:0000313" key="4">
    <source>
        <dbReference type="Proteomes" id="UP001497623"/>
    </source>
</evidence>
<sequence>RFGIERYLIPLKFRTDLITDRQHETLFANLDQLVDLCECLVDKLMGQEDDVIGEFIGKTYYELIDDLSSHYQHYLEGLPEADKVLQVKLREMDFKDFLVYPTVPRKKPDITTFLHKPLEHLREVLGLLQQVYNYLPATADNNYLDIVLEKLKTTYHETTSQQKIMEPGPPIPYPGPPGTSPPYSPPMPLRPPLISAADIEERLVFTKYTQ</sequence>
<dbReference type="Gene3D" id="1.20.900.10">
    <property type="entry name" value="Dbl homology (DH) domain"/>
    <property type="match status" value="1"/>
</dbReference>
<feature type="non-terminal residue" evidence="3">
    <location>
        <position position="210"/>
    </location>
</feature>
<proteinExistence type="predicted"/>
<evidence type="ECO:0000256" key="1">
    <source>
        <dbReference type="SAM" id="MobiDB-lite"/>
    </source>
</evidence>
<dbReference type="SUPFAM" id="SSF48065">
    <property type="entry name" value="DBL homology domain (DH-domain)"/>
    <property type="match status" value="1"/>
</dbReference>
<dbReference type="InterPro" id="IPR035899">
    <property type="entry name" value="DBL_dom_sf"/>
</dbReference>
<protein>
    <recommendedName>
        <fullName evidence="2">DH domain-containing protein</fullName>
    </recommendedName>
</protein>
<feature type="region of interest" description="Disordered" evidence="1">
    <location>
        <begin position="160"/>
        <end position="191"/>
    </location>
</feature>
<dbReference type="GO" id="GO:0005886">
    <property type="term" value="C:plasma membrane"/>
    <property type="evidence" value="ECO:0007669"/>
    <property type="project" value="TreeGrafter"/>
</dbReference>
<evidence type="ECO:0000313" key="3">
    <source>
        <dbReference type="EMBL" id="CAL4160584.1"/>
    </source>
</evidence>
<dbReference type="AlphaFoldDB" id="A0AAV2S6L9"/>
<dbReference type="PROSITE" id="PS50010">
    <property type="entry name" value="DH_2"/>
    <property type="match status" value="1"/>
</dbReference>
<gene>
    <name evidence="3" type="ORF">MNOR_LOCUS32516</name>
</gene>
<keyword evidence="4" id="KW-1185">Reference proteome</keyword>
<comment type="caution">
    <text evidence="3">The sequence shown here is derived from an EMBL/GenBank/DDBJ whole genome shotgun (WGS) entry which is preliminary data.</text>
</comment>
<dbReference type="Proteomes" id="UP001497623">
    <property type="component" value="Unassembled WGS sequence"/>
</dbReference>